<evidence type="ECO:0000256" key="5">
    <source>
        <dbReference type="ARBA" id="ARBA00023136"/>
    </source>
</evidence>
<accession>A0A4R6LR03</accession>
<feature type="transmembrane region" description="Helical" evidence="6">
    <location>
        <begin position="225"/>
        <end position="246"/>
    </location>
</feature>
<dbReference type="PANTHER" id="PTHR30238">
    <property type="entry name" value="MEMBRANE BOUND PREDICTED REDOX MODULATOR"/>
    <property type="match status" value="1"/>
</dbReference>
<feature type="transmembrane region" description="Helical" evidence="6">
    <location>
        <begin position="6"/>
        <end position="26"/>
    </location>
</feature>
<feature type="transmembrane region" description="Helical" evidence="6">
    <location>
        <begin position="78"/>
        <end position="95"/>
    </location>
</feature>
<dbReference type="OrthoDB" id="5242957at2"/>
<keyword evidence="8" id="KW-1185">Reference proteome</keyword>
<keyword evidence="4 6" id="KW-1133">Transmembrane helix</keyword>
<evidence type="ECO:0000256" key="4">
    <source>
        <dbReference type="ARBA" id="ARBA00022989"/>
    </source>
</evidence>
<gene>
    <name evidence="7" type="ORF">CGZ94_11010</name>
</gene>
<evidence type="ECO:0000256" key="1">
    <source>
        <dbReference type="ARBA" id="ARBA00004141"/>
    </source>
</evidence>
<comment type="subcellular location">
    <subcellularLocation>
        <location evidence="1">Membrane</location>
        <topology evidence="1">Multi-pass membrane protein</topology>
    </subcellularLocation>
</comment>
<dbReference type="AlphaFoldDB" id="A0A255GGQ1"/>
<dbReference type="Proteomes" id="UP000215896">
    <property type="component" value="Unassembled WGS sequence"/>
</dbReference>
<sequence>MVPTWVWIATIVGIVALLLFDFFFHVRKAHTPTLREASIWSALYVGIAILFGIGVWIFGGTDMGQEYFAGYVTEKALSVDNLFVFLIIMASFKVPRADQQKVLLFGIVFSLIARTAFIAVGAALINSFAWIFYLFGLILILTAGNLLKKEAQDEDDDDEANNFIIRIARRFLHTSDEYDGDKLFTVKDGKKMLTPMLLVMVAIGGTDILFALDSIPAIFGLTQNVFIVFTATAFSLLGLRQLYFLIDGLLDRLIYLSYGLAAILGFIGVKLILHALHENNVPFINDGEKVNVVEITTGLSLSVIIGVLAVTVIASLLSPKGRALSIAKNARRHAQQYLDADYESDPALREKNYQKLLEEERQFRELDEKQRVWVKDHEQETAELIAEAHREHDRAETQS</sequence>
<name>A0A255GGQ1_9ACTN</name>
<evidence type="ECO:0000256" key="2">
    <source>
        <dbReference type="ARBA" id="ARBA00007511"/>
    </source>
</evidence>
<comment type="similarity">
    <text evidence="2">Belongs to the TerC family.</text>
</comment>
<proteinExistence type="inferred from homology"/>
<organism evidence="7 8">
    <name type="scientific">Enemella evansiae</name>
    <dbReference type="NCBI Taxonomy" id="2016499"/>
    <lineage>
        <taxon>Bacteria</taxon>
        <taxon>Bacillati</taxon>
        <taxon>Actinomycetota</taxon>
        <taxon>Actinomycetes</taxon>
        <taxon>Propionibacteriales</taxon>
        <taxon>Propionibacteriaceae</taxon>
        <taxon>Enemella</taxon>
    </lineage>
</organism>
<dbReference type="PANTHER" id="PTHR30238:SF0">
    <property type="entry name" value="THYLAKOID MEMBRANE PROTEIN TERC, CHLOROPLASTIC"/>
    <property type="match status" value="1"/>
</dbReference>
<protein>
    <submittedName>
        <fullName evidence="7">Transporter</fullName>
    </submittedName>
</protein>
<dbReference type="NCBIfam" id="TIGR03718">
    <property type="entry name" value="R_switched_Alx"/>
    <property type="match status" value="1"/>
</dbReference>
<evidence type="ECO:0000256" key="6">
    <source>
        <dbReference type="SAM" id="Phobius"/>
    </source>
</evidence>
<feature type="transmembrane region" description="Helical" evidence="6">
    <location>
        <begin position="102"/>
        <end position="124"/>
    </location>
</feature>
<dbReference type="GO" id="GO:0016020">
    <property type="term" value="C:membrane"/>
    <property type="evidence" value="ECO:0007669"/>
    <property type="project" value="UniProtKB-SubCell"/>
</dbReference>
<dbReference type="Pfam" id="PF03741">
    <property type="entry name" value="TerC"/>
    <property type="match status" value="1"/>
</dbReference>
<evidence type="ECO:0000313" key="7">
    <source>
        <dbReference type="EMBL" id="OYO13493.1"/>
    </source>
</evidence>
<feature type="transmembrane region" description="Helical" evidence="6">
    <location>
        <begin position="197"/>
        <end position="219"/>
    </location>
</feature>
<keyword evidence="3 6" id="KW-0812">Transmembrane</keyword>
<dbReference type="EMBL" id="NMVO01000013">
    <property type="protein sequence ID" value="OYO13493.1"/>
    <property type="molecule type" value="Genomic_DNA"/>
</dbReference>
<feature type="transmembrane region" description="Helical" evidence="6">
    <location>
        <begin position="38"/>
        <end position="58"/>
    </location>
</feature>
<dbReference type="RefSeq" id="WP_094360015.1">
    <property type="nucleotide sequence ID" value="NZ_NMVK01000026.1"/>
</dbReference>
<comment type="caution">
    <text evidence="7">The sequence shown here is derived from an EMBL/GenBank/DDBJ whole genome shotgun (WGS) entry which is preliminary data.</text>
</comment>
<reference evidence="7 8" key="1">
    <citation type="submission" date="2017-07" db="EMBL/GenBank/DDBJ databases">
        <title>Draft whole genome sequences of clinical Proprionibacteriaceae strains.</title>
        <authorList>
            <person name="Bernier A.-M."/>
            <person name="Bernard K."/>
            <person name="Domingo M.-C."/>
        </authorList>
    </citation>
    <scope>NUCLEOTIDE SEQUENCE [LARGE SCALE GENOMIC DNA]</scope>
    <source>
        <strain evidence="7 8">NML 030167</strain>
    </source>
</reference>
<dbReference type="InterPro" id="IPR022369">
    <property type="entry name" value="Integral_membrane_TerC_rswitch"/>
</dbReference>
<feature type="transmembrane region" description="Helical" evidence="6">
    <location>
        <begin position="295"/>
        <end position="317"/>
    </location>
</feature>
<feature type="transmembrane region" description="Helical" evidence="6">
    <location>
        <begin position="253"/>
        <end position="275"/>
    </location>
</feature>
<accession>A0A255GGQ1</accession>
<evidence type="ECO:0000313" key="8">
    <source>
        <dbReference type="Proteomes" id="UP000215896"/>
    </source>
</evidence>
<feature type="transmembrane region" description="Helical" evidence="6">
    <location>
        <begin position="130"/>
        <end position="147"/>
    </location>
</feature>
<evidence type="ECO:0000256" key="3">
    <source>
        <dbReference type="ARBA" id="ARBA00022692"/>
    </source>
</evidence>
<dbReference type="InterPro" id="IPR005496">
    <property type="entry name" value="Integral_membrane_TerC"/>
</dbReference>
<keyword evidence="5 6" id="KW-0472">Membrane</keyword>